<keyword evidence="5" id="KW-0805">Transcription regulation</keyword>
<evidence type="ECO:0000256" key="7">
    <source>
        <dbReference type="ARBA" id="ARBA00023242"/>
    </source>
</evidence>
<evidence type="ECO:0000256" key="4">
    <source>
        <dbReference type="ARBA" id="ARBA00022902"/>
    </source>
</evidence>
<comment type="subcellular location">
    <subcellularLocation>
        <location evidence="1">Nucleus</location>
    </subcellularLocation>
</comment>
<dbReference type="EMBL" id="GDRN01060172">
    <property type="protein sequence ID" value="JAI65416.1"/>
    <property type="molecule type" value="Transcribed_RNA"/>
</dbReference>
<sequence>MSIHAGEYWLDRGLCPQYYTIGEFNYQAGSDPGLPAKLERAAAPHPAETQHPPHDLLHGCVDGGGSDGYHSSTPDDLASECSPGSEAPGQGLTKEHKTDLVNEAYPNLEYYQAAYPATTDLSSLNPPYTYSNGISVPPANWASLQVTAVEADPNHPVEHFIPPETTPSLVTHYKPLRIRRRPPKVVGNETLRKRRLAANARERRRMNGLNDAFEKLREVVPALGNDRKLSKFETLQMAQTYITALAELLRRADAEAAAVRAESAREVC</sequence>
<evidence type="ECO:0000256" key="2">
    <source>
        <dbReference type="ARBA" id="ARBA00022473"/>
    </source>
</evidence>
<evidence type="ECO:0000259" key="10">
    <source>
        <dbReference type="PROSITE" id="PS50888"/>
    </source>
</evidence>
<keyword evidence="2" id="KW-0217">Developmental protein</keyword>
<evidence type="ECO:0000256" key="9">
    <source>
        <dbReference type="SAM" id="MobiDB-lite"/>
    </source>
</evidence>
<dbReference type="SMART" id="SM00353">
    <property type="entry name" value="HLH"/>
    <property type="match status" value="1"/>
</dbReference>
<dbReference type="Gene3D" id="4.10.280.10">
    <property type="entry name" value="Helix-loop-helix DNA-binding domain"/>
    <property type="match status" value="1"/>
</dbReference>
<keyword evidence="7" id="KW-0539">Nucleus</keyword>
<evidence type="ECO:0000256" key="5">
    <source>
        <dbReference type="ARBA" id="ARBA00023015"/>
    </source>
</evidence>
<dbReference type="GO" id="GO:0045944">
    <property type="term" value="P:positive regulation of transcription by RNA polymerase II"/>
    <property type="evidence" value="ECO:0007669"/>
    <property type="project" value="TreeGrafter"/>
</dbReference>
<feature type="domain" description="BHLH" evidence="10">
    <location>
        <begin position="193"/>
        <end position="245"/>
    </location>
</feature>
<dbReference type="GO" id="GO:0000981">
    <property type="term" value="F:DNA-binding transcription factor activity, RNA polymerase II-specific"/>
    <property type="evidence" value="ECO:0007669"/>
    <property type="project" value="TreeGrafter"/>
</dbReference>
<accession>A0A0N7ZCU4</accession>
<keyword evidence="8" id="KW-0175">Coiled coil</keyword>
<dbReference type="Pfam" id="PF00010">
    <property type="entry name" value="HLH"/>
    <property type="match status" value="1"/>
</dbReference>
<dbReference type="AlphaFoldDB" id="A0A0N7ZCU4"/>
<dbReference type="GO" id="GO:0046982">
    <property type="term" value="F:protein heterodimerization activity"/>
    <property type="evidence" value="ECO:0007669"/>
    <property type="project" value="UniProtKB-ARBA"/>
</dbReference>
<dbReference type="PANTHER" id="PTHR19290:SF162">
    <property type="entry name" value="TRANSCRIPTION FACTOR ATOH7"/>
    <property type="match status" value="1"/>
</dbReference>
<dbReference type="InterPro" id="IPR050359">
    <property type="entry name" value="bHLH_transcription_factors"/>
</dbReference>
<dbReference type="GO" id="GO:0005634">
    <property type="term" value="C:nucleus"/>
    <property type="evidence" value="ECO:0007669"/>
    <property type="project" value="UniProtKB-SubCell"/>
</dbReference>
<dbReference type="PANTHER" id="PTHR19290">
    <property type="entry name" value="BASIC HELIX-LOOP-HELIX PROTEIN NEUROGENIN-RELATED"/>
    <property type="match status" value="1"/>
</dbReference>
<name>A0A0N7ZCU4_SCYOL</name>
<dbReference type="PROSITE" id="PS50888">
    <property type="entry name" value="BHLH"/>
    <property type="match status" value="1"/>
</dbReference>
<evidence type="ECO:0000256" key="6">
    <source>
        <dbReference type="ARBA" id="ARBA00023163"/>
    </source>
</evidence>
<dbReference type="CDD" id="cd19715">
    <property type="entry name" value="bHLH_TS_amos_like"/>
    <property type="match status" value="1"/>
</dbReference>
<evidence type="ECO:0000256" key="3">
    <source>
        <dbReference type="ARBA" id="ARBA00022782"/>
    </source>
</evidence>
<feature type="region of interest" description="Disordered" evidence="9">
    <location>
        <begin position="41"/>
        <end position="95"/>
    </location>
</feature>
<feature type="coiled-coil region" evidence="8">
    <location>
        <begin position="199"/>
        <end position="262"/>
    </location>
</feature>
<dbReference type="SUPFAM" id="SSF47459">
    <property type="entry name" value="HLH, helix-loop-helix DNA-binding domain"/>
    <property type="match status" value="1"/>
</dbReference>
<keyword evidence="4" id="KW-0524">Neurogenesis</keyword>
<evidence type="ECO:0000256" key="8">
    <source>
        <dbReference type="SAM" id="Coils"/>
    </source>
</evidence>
<protein>
    <recommendedName>
        <fullName evidence="10">BHLH domain-containing protein</fullName>
    </recommendedName>
</protein>
<dbReference type="InterPro" id="IPR036638">
    <property type="entry name" value="HLH_DNA-bd_sf"/>
</dbReference>
<dbReference type="InterPro" id="IPR011598">
    <property type="entry name" value="bHLH_dom"/>
</dbReference>
<keyword evidence="3" id="KW-0221">Differentiation</keyword>
<dbReference type="GO" id="GO:0061564">
    <property type="term" value="P:axon development"/>
    <property type="evidence" value="ECO:0007669"/>
    <property type="project" value="TreeGrafter"/>
</dbReference>
<evidence type="ECO:0000256" key="1">
    <source>
        <dbReference type="ARBA" id="ARBA00004123"/>
    </source>
</evidence>
<proteinExistence type="predicted"/>
<dbReference type="FunFam" id="4.10.280.10:FF:000025">
    <property type="entry name" value="protein atonal homolog 7"/>
    <property type="match status" value="1"/>
</dbReference>
<evidence type="ECO:0000313" key="11">
    <source>
        <dbReference type="EMBL" id="JAI65416.1"/>
    </source>
</evidence>
<keyword evidence="6" id="KW-0804">Transcription</keyword>
<organism evidence="11">
    <name type="scientific">Scylla olivacea</name>
    <name type="common">Orange mud crab</name>
    <name type="synonym">Cancer olivacea</name>
    <dbReference type="NCBI Taxonomy" id="85551"/>
    <lineage>
        <taxon>Eukaryota</taxon>
        <taxon>Metazoa</taxon>
        <taxon>Ecdysozoa</taxon>
        <taxon>Arthropoda</taxon>
        <taxon>Crustacea</taxon>
        <taxon>Multicrustacea</taxon>
        <taxon>Malacostraca</taxon>
        <taxon>Eumalacostraca</taxon>
        <taxon>Eucarida</taxon>
        <taxon>Decapoda</taxon>
        <taxon>Pleocyemata</taxon>
        <taxon>Brachyura</taxon>
        <taxon>Eubrachyura</taxon>
        <taxon>Portunoidea</taxon>
        <taxon>Portunidae</taxon>
        <taxon>Portuninae</taxon>
        <taxon>Scylla</taxon>
    </lineage>
</organism>
<reference evidence="11" key="1">
    <citation type="submission" date="2015-09" db="EMBL/GenBank/DDBJ databases">
        <title>Scylla olivacea transcriptome.</title>
        <authorList>
            <person name="Ikhwanuddin M."/>
        </authorList>
    </citation>
    <scope>NUCLEOTIDE SEQUENCE</scope>
</reference>
<dbReference type="GO" id="GO:0070888">
    <property type="term" value="F:E-box binding"/>
    <property type="evidence" value="ECO:0007669"/>
    <property type="project" value="TreeGrafter"/>
</dbReference>
<dbReference type="GO" id="GO:0016360">
    <property type="term" value="P:sensory organ precursor cell fate determination"/>
    <property type="evidence" value="ECO:0007669"/>
    <property type="project" value="UniProtKB-ARBA"/>
</dbReference>